<sequence>PLTWHKNESFVKKLELVNKLKVVNDSAEKGVKFMKNYNKLLTKNEQQKQYMLHIVSDYRRKFRGYKKETL</sequence>
<protein>
    <submittedName>
        <fullName evidence="1">Uncharacterized protein</fullName>
    </submittedName>
</protein>
<proteinExistence type="predicted"/>
<name>E2BW03_HARSA</name>
<accession>E2BW03</accession>
<feature type="non-terminal residue" evidence="1">
    <location>
        <position position="1"/>
    </location>
</feature>
<feature type="non-terminal residue" evidence="1">
    <location>
        <position position="70"/>
    </location>
</feature>
<dbReference type="EMBL" id="GL451084">
    <property type="protein sequence ID" value="EFN80127.1"/>
    <property type="molecule type" value="Genomic_DNA"/>
</dbReference>
<gene>
    <name evidence="1" type="ORF">EAI_01437</name>
</gene>
<organism evidence="2">
    <name type="scientific">Harpegnathos saltator</name>
    <name type="common">Jerdon's jumping ant</name>
    <dbReference type="NCBI Taxonomy" id="610380"/>
    <lineage>
        <taxon>Eukaryota</taxon>
        <taxon>Metazoa</taxon>
        <taxon>Ecdysozoa</taxon>
        <taxon>Arthropoda</taxon>
        <taxon>Hexapoda</taxon>
        <taxon>Insecta</taxon>
        <taxon>Pterygota</taxon>
        <taxon>Neoptera</taxon>
        <taxon>Endopterygota</taxon>
        <taxon>Hymenoptera</taxon>
        <taxon>Apocrita</taxon>
        <taxon>Aculeata</taxon>
        <taxon>Formicoidea</taxon>
        <taxon>Formicidae</taxon>
        <taxon>Ponerinae</taxon>
        <taxon>Ponerini</taxon>
        <taxon>Harpegnathos</taxon>
    </lineage>
</organism>
<dbReference type="InParanoid" id="E2BW03"/>
<evidence type="ECO:0000313" key="1">
    <source>
        <dbReference type="EMBL" id="EFN80127.1"/>
    </source>
</evidence>
<keyword evidence="2" id="KW-1185">Reference proteome</keyword>
<dbReference type="PANTHER" id="PTHR46113">
    <property type="entry name" value="SNAC DOMAIN-CONTAINING PROTEIN"/>
    <property type="match status" value="1"/>
</dbReference>
<dbReference type="AlphaFoldDB" id="E2BW03"/>
<dbReference type="OMA" id="WNENDQY"/>
<dbReference type="Proteomes" id="UP000008237">
    <property type="component" value="Unassembled WGS sequence"/>
</dbReference>
<dbReference type="PANTHER" id="PTHR46113:SF1">
    <property type="entry name" value="PEPTIDASE M17 LEUCYL AMINOPEPTIDASE N-TERMINAL DOMAIN-CONTAINING PROTEIN"/>
    <property type="match status" value="1"/>
</dbReference>
<evidence type="ECO:0000313" key="2">
    <source>
        <dbReference type="Proteomes" id="UP000008237"/>
    </source>
</evidence>
<reference evidence="1 2" key="1">
    <citation type="journal article" date="2010" name="Science">
        <title>Genomic comparison of the ants Camponotus floridanus and Harpegnathos saltator.</title>
        <authorList>
            <person name="Bonasio R."/>
            <person name="Zhang G."/>
            <person name="Ye C."/>
            <person name="Mutti N.S."/>
            <person name="Fang X."/>
            <person name="Qin N."/>
            <person name="Donahue G."/>
            <person name="Yang P."/>
            <person name="Li Q."/>
            <person name="Li C."/>
            <person name="Zhang P."/>
            <person name="Huang Z."/>
            <person name="Berger S.L."/>
            <person name="Reinberg D."/>
            <person name="Wang J."/>
            <person name="Liebig J."/>
        </authorList>
    </citation>
    <scope>NUCLEOTIDE SEQUENCE [LARGE SCALE GENOMIC DNA]</scope>
    <source>
        <strain evidence="1 2">R22 G/1</strain>
    </source>
</reference>